<accession>A0A6L9MRQ1</accession>
<dbReference type="PROSITE" id="PS50222">
    <property type="entry name" value="EF_HAND_2"/>
    <property type="match status" value="1"/>
</dbReference>
<dbReference type="Pfam" id="PF13202">
    <property type="entry name" value="EF-hand_5"/>
    <property type="match status" value="2"/>
</dbReference>
<evidence type="ECO:0000313" key="3">
    <source>
        <dbReference type="EMBL" id="NDW20869.1"/>
    </source>
</evidence>
<evidence type="ECO:0000259" key="2">
    <source>
        <dbReference type="PROSITE" id="PS50222"/>
    </source>
</evidence>
<feature type="signal peptide" evidence="1">
    <location>
        <begin position="1"/>
        <end position="27"/>
    </location>
</feature>
<feature type="chain" id="PRO_5026869164" evidence="1">
    <location>
        <begin position="28"/>
        <end position="98"/>
    </location>
</feature>
<sequence>MKNSKKLVTGLFTCILIQVLSIGSATASPANMLMQELDKDEDGFISLKEAVQHIELLRNFGLIDDDEDGKLTAQELAMSSLTPRVTSGASKVAVAQEN</sequence>
<evidence type="ECO:0000256" key="1">
    <source>
        <dbReference type="SAM" id="SignalP"/>
    </source>
</evidence>
<feature type="domain" description="EF-hand" evidence="2">
    <location>
        <begin position="33"/>
        <end position="60"/>
    </location>
</feature>
<keyword evidence="4" id="KW-1185">Reference proteome</keyword>
<dbReference type="GO" id="GO:0005509">
    <property type="term" value="F:calcium ion binding"/>
    <property type="evidence" value="ECO:0007669"/>
    <property type="project" value="InterPro"/>
</dbReference>
<dbReference type="Gene3D" id="1.10.238.10">
    <property type="entry name" value="EF-hand"/>
    <property type="match status" value="1"/>
</dbReference>
<dbReference type="Proteomes" id="UP000478837">
    <property type="component" value="Unassembled WGS sequence"/>
</dbReference>
<dbReference type="InterPro" id="IPR011992">
    <property type="entry name" value="EF-hand-dom_pair"/>
</dbReference>
<name>A0A6L9MRQ1_9ALTE</name>
<dbReference type="EMBL" id="JAAAWP010000002">
    <property type="protein sequence ID" value="NDW20869.1"/>
    <property type="molecule type" value="Genomic_DNA"/>
</dbReference>
<gene>
    <name evidence="3" type="ORF">GTW09_04965</name>
</gene>
<dbReference type="InterPro" id="IPR002048">
    <property type="entry name" value="EF_hand_dom"/>
</dbReference>
<reference evidence="3 4" key="1">
    <citation type="submission" date="2020-01" db="EMBL/GenBank/DDBJ databases">
        <title>Genomes of bacteria type strains.</title>
        <authorList>
            <person name="Chen J."/>
            <person name="Zhu S."/>
            <person name="Yang J."/>
        </authorList>
    </citation>
    <scope>NUCLEOTIDE SEQUENCE [LARGE SCALE GENOMIC DNA]</scope>
    <source>
        <strain evidence="3 4">LMG 22958</strain>
    </source>
</reference>
<organism evidence="3 4">
    <name type="scientific">Alteromonas hispanica</name>
    <dbReference type="NCBI Taxonomy" id="315421"/>
    <lineage>
        <taxon>Bacteria</taxon>
        <taxon>Pseudomonadati</taxon>
        <taxon>Pseudomonadota</taxon>
        <taxon>Gammaproteobacteria</taxon>
        <taxon>Alteromonadales</taxon>
        <taxon>Alteromonadaceae</taxon>
        <taxon>Alteromonas/Salinimonas group</taxon>
        <taxon>Alteromonas</taxon>
    </lineage>
</organism>
<dbReference type="SUPFAM" id="SSF47473">
    <property type="entry name" value="EF-hand"/>
    <property type="match status" value="1"/>
</dbReference>
<evidence type="ECO:0000313" key="4">
    <source>
        <dbReference type="Proteomes" id="UP000478837"/>
    </source>
</evidence>
<keyword evidence="1" id="KW-0732">Signal</keyword>
<proteinExistence type="predicted"/>
<protein>
    <submittedName>
        <fullName evidence="3">Calcium-binding protein</fullName>
    </submittedName>
</protein>
<dbReference type="AlphaFoldDB" id="A0A6L9MRQ1"/>
<comment type="caution">
    <text evidence="3">The sequence shown here is derived from an EMBL/GenBank/DDBJ whole genome shotgun (WGS) entry which is preliminary data.</text>
</comment>